<dbReference type="InterPro" id="IPR020472">
    <property type="entry name" value="WD40_PAC1"/>
</dbReference>
<evidence type="ECO:0000313" key="7">
    <source>
        <dbReference type="EMBL" id="CAI7993744.1"/>
    </source>
</evidence>
<dbReference type="Proteomes" id="UP001174909">
    <property type="component" value="Unassembled WGS sequence"/>
</dbReference>
<comment type="caution">
    <text evidence="7">The sequence shown here is derived from an EMBL/GenBank/DDBJ whole genome shotgun (WGS) entry which is preliminary data.</text>
</comment>
<dbReference type="InterPro" id="IPR019775">
    <property type="entry name" value="WD40_repeat_CS"/>
</dbReference>
<evidence type="ECO:0000256" key="5">
    <source>
        <dbReference type="PROSITE-ProRule" id="PRU00221"/>
    </source>
</evidence>
<dbReference type="PROSITE" id="PS50294">
    <property type="entry name" value="WD_REPEATS_REGION"/>
    <property type="match status" value="2"/>
</dbReference>
<dbReference type="AlphaFoldDB" id="A0AA35QW69"/>
<dbReference type="PANTHER" id="PTHR19855">
    <property type="entry name" value="WD40 REPEAT PROTEIN 12, 37"/>
    <property type="match status" value="1"/>
</dbReference>
<evidence type="ECO:0000256" key="3">
    <source>
        <dbReference type="ARBA" id="ARBA00022737"/>
    </source>
</evidence>
<dbReference type="InterPro" id="IPR012972">
    <property type="entry name" value="NLE"/>
</dbReference>
<proteinExistence type="predicted"/>
<dbReference type="SUPFAM" id="SSF50978">
    <property type="entry name" value="WD40 repeat-like"/>
    <property type="match status" value="1"/>
</dbReference>
<evidence type="ECO:0000259" key="6">
    <source>
        <dbReference type="Pfam" id="PF08154"/>
    </source>
</evidence>
<keyword evidence="4" id="KW-0539">Nucleus</keyword>
<feature type="repeat" description="WD" evidence="5">
    <location>
        <begin position="275"/>
        <end position="315"/>
    </location>
</feature>
<dbReference type="InterPro" id="IPR036322">
    <property type="entry name" value="WD40_repeat_dom_sf"/>
</dbReference>
<keyword evidence="3" id="KW-0677">Repeat</keyword>
<dbReference type="GO" id="GO:0005730">
    <property type="term" value="C:nucleolus"/>
    <property type="evidence" value="ECO:0007669"/>
    <property type="project" value="UniProtKB-SubCell"/>
</dbReference>
<dbReference type="Gene3D" id="2.130.10.10">
    <property type="entry name" value="YVTN repeat-like/Quinoprotein amine dehydrogenase"/>
    <property type="match status" value="1"/>
</dbReference>
<evidence type="ECO:0000256" key="1">
    <source>
        <dbReference type="ARBA" id="ARBA00004604"/>
    </source>
</evidence>
<dbReference type="PANTHER" id="PTHR19855:SF11">
    <property type="entry name" value="RIBOSOME BIOGENESIS PROTEIN WDR12"/>
    <property type="match status" value="1"/>
</dbReference>
<keyword evidence="8" id="KW-1185">Reference proteome</keyword>
<dbReference type="Pfam" id="PF08154">
    <property type="entry name" value="NLE"/>
    <property type="match status" value="1"/>
</dbReference>
<keyword evidence="2 5" id="KW-0853">WD repeat</keyword>
<feature type="repeat" description="WD" evidence="5">
    <location>
        <begin position="331"/>
        <end position="356"/>
    </location>
</feature>
<comment type="subcellular location">
    <subcellularLocation>
        <location evidence="1">Nucleus</location>
        <location evidence="1">Nucleolus</location>
    </subcellularLocation>
</comment>
<organism evidence="7 8">
    <name type="scientific">Geodia barretti</name>
    <name type="common">Barrett's horny sponge</name>
    <dbReference type="NCBI Taxonomy" id="519541"/>
    <lineage>
        <taxon>Eukaryota</taxon>
        <taxon>Metazoa</taxon>
        <taxon>Porifera</taxon>
        <taxon>Demospongiae</taxon>
        <taxon>Heteroscleromorpha</taxon>
        <taxon>Tetractinellida</taxon>
        <taxon>Astrophorina</taxon>
        <taxon>Geodiidae</taxon>
        <taxon>Geodia</taxon>
    </lineage>
</organism>
<dbReference type="SMART" id="SM00320">
    <property type="entry name" value="WD40"/>
    <property type="match status" value="6"/>
</dbReference>
<dbReference type="PRINTS" id="PR00320">
    <property type="entry name" value="GPROTEINBRPT"/>
</dbReference>
<dbReference type="PROSITE" id="PS00678">
    <property type="entry name" value="WD_REPEATS_1"/>
    <property type="match status" value="1"/>
</dbReference>
<dbReference type="Pfam" id="PF00400">
    <property type="entry name" value="WD40"/>
    <property type="match status" value="6"/>
</dbReference>
<name>A0AA35QW69_GEOBA</name>
<feature type="repeat" description="WD" evidence="5">
    <location>
        <begin position="203"/>
        <end position="235"/>
    </location>
</feature>
<accession>A0AA35QW69</accession>
<protein>
    <submittedName>
        <fullName evidence="7">Ribosome biogenesis protein wdr12</fullName>
    </submittedName>
</protein>
<gene>
    <name evidence="7" type="ORF">GBAR_LOCUS1312</name>
</gene>
<feature type="domain" description="NLE" evidence="6">
    <location>
        <begin position="11"/>
        <end position="81"/>
    </location>
</feature>
<dbReference type="InterPro" id="IPR001680">
    <property type="entry name" value="WD40_rpt"/>
</dbReference>
<sequence length="395" mass="43819">MDFETEKVKHIQAVFTSKHHRLKVPDSQFSIPVSANRRDLSSLIAHFLEGSGSDNDDGEAERETEFIIRGDLLRSSLESHLANKTVSSEAVIEIEVIERNPPPRLADVFDHKDWVSGVHINTHYILTGSYDSTVRIWTHDGQMKCSAEGHTSPVKDVVWISSDASSSDSGRVLFASASQDQNVHIWSLAESTAEPQVEHLHTCKGHARSVESLAVNPSHDKLCSVSWDKMLKIWSAVPDDVMVDEVESEDQIALKRAKINSNQRRATTRTPLLTLQGHTQPVSTVVWPTGDEVLSAGMDHCIRIWDIVSGVNKSTLNGPKVFHCIHHSHLNSLVASANSDKLVRLWDTRAGESSMVQSALASHQGWVIAVQWAPNREHQLLSGSYDSSLKSVIFK</sequence>
<feature type="repeat" description="WD" evidence="5">
    <location>
        <begin position="108"/>
        <end position="137"/>
    </location>
</feature>
<evidence type="ECO:0000256" key="4">
    <source>
        <dbReference type="ARBA" id="ARBA00023242"/>
    </source>
</evidence>
<evidence type="ECO:0000313" key="8">
    <source>
        <dbReference type="Proteomes" id="UP001174909"/>
    </source>
</evidence>
<dbReference type="EMBL" id="CASHTH010000195">
    <property type="protein sequence ID" value="CAI7993744.1"/>
    <property type="molecule type" value="Genomic_DNA"/>
</dbReference>
<dbReference type="InterPro" id="IPR015943">
    <property type="entry name" value="WD40/YVTN_repeat-like_dom_sf"/>
</dbReference>
<reference evidence="7" key="1">
    <citation type="submission" date="2023-03" db="EMBL/GenBank/DDBJ databases">
        <authorList>
            <person name="Steffen K."/>
            <person name="Cardenas P."/>
        </authorList>
    </citation>
    <scope>NUCLEOTIDE SEQUENCE</scope>
</reference>
<dbReference type="PROSITE" id="PS50082">
    <property type="entry name" value="WD_REPEATS_2"/>
    <property type="match status" value="4"/>
</dbReference>
<evidence type="ECO:0000256" key="2">
    <source>
        <dbReference type="ARBA" id="ARBA00022574"/>
    </source>
</evidence>